<dbReference type="Pfam" id="PF03011">
    <property type="entry name" value="PFEMP"/>
    <property type="match status" value="1"/>
</dbReference>
<dbReference type="GO" id="GO:0046789">
    <property type="term" value="F:host cell surface receptor binding"/>
    <property type="evidence" value="ECO:0007669"/>
    <property type="project" value="InterPro"/>
</dbReference>
<evidence type="ECO:0000259" key="4">
    <source>
        <dbReference type="Pfam" id="PF15445"/>
    </source>
</evidence>
<feature type="domain" description="Duffy-binding-like" evidence="2">
    <location>
        <begin position="639"/>
        <end position="787"/>
    </location>
</feature>
<dbReference type="SUPFAM" id="SSF140924">
    <property type="entry name" value="Duffy binding domain-like"/>
    <property type="match status" value="2"/>
</dbReference>
<dbReference type="FunFam" id="1.20.1310.20:FF:000001">
    <property type="entry name" value="Erythrocyte membrane protein 1, PfEMP1"/>
    <property type="match status" value="1"/>
</dbReference>
<dbReference type="InterPro" id="IPR042202">
    <property type="entry name" value="Duffy-ag-bd_sf"/>
</dbReference>
<name>W4IJJ4_PLAFA</name>
<dbReference type="Pfam" id="PF05424">
    <property type="entry name" value="Duffy_binding"/>
    <property type="match status" value="1"/>
</dbReference>
<dbReference type="InterPro" id="IPR044932">
    <property type="entry name" value="PfEMP1_ATS_sf"/>
</dbReference>
<dbReference type="InterPro" id="IPR054595">
    <property type="entry name" value="DBL_C"/>
</dbReference>
<dbReference type="Pfam" id="PF15447">
    <property type="entry name" value="NTS"/>
    <property type="match status" value="1"/>
</dbReference>
<feature type="region of interest" description="Disordered" evidence="1">
    <location>
        <begin position="569"/>
        <end position="591"/>
    </location>
</feature>
<feature type="domain" description="Plasmodium falciparum erythrocyte membrane protein 1 acidic terminal segment" evidence="4">
    <location>
        <begin position="841"/>
        <end position="1291"/>
    </location>
</feature>
<feature type="domain" description="Duffy-binding-like" evidence="6">
    <location>
        <begin position="324"/>
        <end position="481"/>
    </location>
</feature>
<feature type="domain" description="Plasmodium falciparum erythrocyte membrane protein-1 N-terminal segment" evidence="5">
    <location>
        <begin position="19"/>
        <end position="54"/>
    </location>
</feature>
<evidence type="ECO:0000259" key="6">
    <source>
        <dbReference type="Pfam" id="PF22672"/>
    </source>
</evidence>
<dbReference type="Proteomes" id="UP000019114">
    <property type="component" value="Unassembled WGS sequence"/>
</dbReference>
<feature type="region of interest" description="Disordered" evidence="1">
    <location>
        <begin position="781"/>
        <end position="844"/>
    </location>
</feature>
<reference evidence="7 8" key="1">
    <citation type="submission" date="2013-02" db="EMBL/GenBank/DDBJ databases">
        <title>The Genome Annotation of Plasmodium falciparum NF135/5.C10.</title>
        <authorList>
            <consortium name="The Broad Institute Genome Sequencing Platform"/>
            <consortium name="The Broad Institute Genome Sequencing Center for Infectious Disease"/>
            <person name="Neafsey D."/>
            <person name="Hoffman S."/>
            <person name="Volkman S."/>
            <person name="Rosenthal P."/>
            <person name="Walker B."/>
            <person name="Young S.K."/>
            <person name="Zeng Q."/>
            <person name="Gargeya S."/>
            <person name="Fitzgerald M."/>
            <person name="Haas B."/>
            <person name="Abouelleil A."/>
            <person name="Allen A.W."/>
            <person name="Alvarado L."/>
            <person name="Arachchi H.M."/>
            <person name="Berlin A.M."/>
            <person name="Chapman S.B."/>
            <person name="Gainer-Dewar J."/>
            <person name="Goldberg J."/>
            <person name="Griggs A."/>
            <person name="Gujja S."/>
            <person name="Hansen M."/>
            <person name="Howarth C."/>
            <person name="Imamovic A."/>
            <person name="Ireland A."/>
            <person name="Larimer J."/>
            <person name="McCowan C."/>
            <person name="Murphy C."/>
            <person name="Pearson M."/>
            <person name="Poon T.W."/>
            <person name="Priest M."/>
            <person name="Roberts A."/>
            <person name="Saif S."/>
            <person name="Shea T."/>
            <person name="Sisk P."/>
            <person name="Sykes S."/>
            <person name="Wortman J."/>
            <person name="Nusbaum C."/>
            <person name="Birren B."/>
        </authorList>
    </citation>
    <scope>NUCLEOTIDE SEQUENCE [LARGE SCALE GENOMIC DNA]</scope>
    <source>
        <strain evidence="7 8">NF135/5.C10</strain>
    </source>
</reference>
<dbReference type="Gene3D" id="1.10.1900.40">
    <property type="entry name" value="Acidic terminal segments, variant surface antigen of PfEMP1"/>
    <property type="match status" value="2"/>
</dbReference>
<dbReference type="Pfam" id="PF22672">
    <property type="entry name" value="DBL_C"/>
    <property type="match status" value="1"/>
</dbReference>
<feature type="compositionally biased region" description="Acidic residues" evidence="1">
    <location>
        <begin position="813"/>
        <end position="836"/>
    </location>
</feature>
<evidence type="ECO:0000256" key="1">
    <source>
        <dbReference type="SAM" id="MobiDB-lite"/>
    </source>
</evidence>
<evidence type="ECO:0008006" key="9">
    <source>
        <dbReference type="Google" id="ProtNLM"/>
    </source>
</evidence>
<dbReference type="Gene3D" id="1.20.1310.20">
    <property type="entry name" value="Duffy-antigen binding domain"/>
    <property type="match status" value="1"/>
</dbReference>
<dbReference type="InterPro" id="IPR008602">
    <property type="entry name" value="Duffy-antigen-binding"/>
</dbReference>
<dbReference type="InterPro" id="IPR029211">
    <property type="entry name" value="PfEMP1_ATS"/>
</dbReference>
<reference evidence="7 8" key="2">
    <citation type="submission" date="2013-02" db="EMBL/GenBank/DDBJ databases">
        <title>The Genome Sequence of Plasmodium falciparum NF135/5.C10.</title>
        <authorList>
            <consortium name="The Broad Institute Genome Sequencing Platform"/>
            <consortium name="The Broad Institute Genome Sequencing Center for Infectious Disease"/>
            <person name="Neafsey D."/>
            <person name="Cheeseman I."/>
            <person name="Volkman S."/>
            <person name="Adams J."/>
            <person name="Walker B."/>
            <person name="Young S.K."/>
            <person name="Zeng Q."/>
            <person name="Gargeya S."/>
            <person name="Fitzgerald M."/>
            <person name="Haas B."/>
            <person name="Abouelleil A."/>
            <person name="Alvarado L."/>
            <person name="Arachchi H.M."/>
            <person name="Berlin A.M."/>
            <person name="Chapman S.B."/>
            <person name="Dewar J."/>
            <person name="Goldberg J."/>
            <person name="Griggs A."/>
            <person name="Gujja S."/>
            <person name="Hansen M."/>
            <person name="Howarth C."/>
            <person name="Imamovic A."/>
            <person name="Larimer J."/>
            <person name="McCowan C."/>
            <person name="Murphy C."/>
            <person name="Neiman D."/>
            <person name="Pearson M."/>
            <person name="Priest M."/>
            <person name="Roberts A."/>
            <person name="Saif S."/>
            <person name="Shea T."/>
            <person name="Sisk P."/>
            <person name="Sykes S."/>
            <person name="Wortman J."/>
            <person name="Nusbaum C."/>
            <person name="Birren B."/>
        </authorList>
    </citation>
    <scope>NUCLEOTIDE SEQUENCE [LARGE SCALE GENOMIC DNA]</scope>
    <source>
        <strain evidence="7 8">NF135/5.C10</strain>
    </source>
</reference>
<evidence type="ECO:0000259" key="5">
    <source>
        <dbReference type="Pfam" id="PF15447"/>
    </source>
</evidence>
<dbReference type="InterPro" id="IPR029210">
    <property type="entry name" value="PfEMP1_NTS"/>
</dbReference>
<dbReference type="Pfam" id="PF15445">
    <property type="entry name" value="ATS"/>
    <property type="match status" value="1"/>
</dbReference>
<proteinExistence type="predicted"/>
<dbReference type="Gene3D" id="1.20.58.830">
    <property type="match status" value="2"/>
</dbReference>
<dbReference type="FunFam" id="1.20.58.830:FF:000003">
    <property type="entry name" value="Erythrocyte membrane protein 1, PfEMP1"/>
    <property type="match status" value="1"/>
</dbReference>
<evidence type="ECO:0000259" key="2">
    <source>
        <dbReference type="Pfam" id="PF03011"/>
    </source>
</evidence>
<evidence type="ECO:0000259" key="3">
    <source>
        <dbReference type="Pfam" id="PF05424"/>
    </source>
</evidence>
<gene>
    <name evidence="7" type="ORF">PFNF135_02139</name>
</gene>
<accession>W4IJJ4</accession>
<feature type="compositionally biased region" description="Gly residues" evidence="1">
    <location>
        <begin position="569"/>
        <end position="578"/>
    </location>
</feature>
<organism evidence="7 8">
    <name type="scientific">Plasmodium falciparum NF135/5.C10</name>
    <dbReference type="NCBI Taxonomy" id="1036726"/>
    <lineage>
        <taxon>Eukaryota</taxon>
        <taxon>Sar</taxon>
        <taxon>Alveolata</taxon>
        <taxon>Apicomplexa</taxon>
        <taxon>Aconoidasida</taxon>
        <taxon>Haemosporida</taxon>
        <taxon>Plasmodiidae</taxon>
        <taxon>Plasmodium</taxon>
        <taxon>Plasmodium (Laverania)</taxon>
    </lineage>
</organism>
<dbReference type="GO" id="GO:0016020">
    <property type="term" value="C:membrane"/>
    <property type="evidence" value="ECO:0007669"/>
    <property type="project" value="InterPro"/>
</dbReference>
<sequence length="1291" mass="149323">MARDPRGGGSEEDDIDHKSVKHLLDSIGKIVHDQVKKDANDFGDELKGKLQEAKGMGETVSSIETCDLVKQYYERVNKGGDANSERHPCRKEEVKRFSDTLGGQCTDHRIKGNERNKTGGACAPLRRLHLCNKNMEKIATSMTKHDLLAEVCMAAKFEGQSIKTHYPKYEALYEGSGFTTCTMLARSFADIGDIVRGRDLYLGYDDEEKKQRDQLEQKLKEIFKEIHEGLTTTNGKKGQKSAKDHYQDKNGGNFFKLREDWWTANRETVWKAITCDVKSGSQYFRQTCGSGNWTKDNCRCDGSNADQVPTYFDYVPQYLRWFEEWAEDFCRKKKHKLKDAIQKCREKDKSGEERYCDLNRHDCKKTVRGEHVFFEESDCNDCSVACKPFVKWIDNQKLEFLKQKRKYTSEIKKYTNGTTNSKRKKRSTKSETYEGYEKKFYEQLKTDYGTVNKFLEKLNEEDVCKKITDEKEGIIHFEKVNSSSASGDGSNKTFDHTEYCQACPWCGAQKENGGKGWKAKNDGECGKGKEYGNYENTQIPILTGDKGQLDMVRKYKKFCNGNGGNGATGTVNGGAPGGKGEKSKNGASGKNGDNITETWTCYYYKKNEKDVGNGAINFCVQQKQDNHEKKKYSMSYNAFFWDWVYHMLHDSLDWRNELKSCIDKDKSEQCENKCNSKCDCFLKWVNEKKTEWKAIKDHFGKQKDIEQQTKMDTGVTLELLLEKDLLLKSIEDTHVDANDIEHIRKMLKDEETEENVDTGTEQKSIIDKLLNHEERIAKKCKETHKDDQCKPKAQQENLARAETATSPNVQPASEDDDEDLDNEEDDDEDEDEEDQAVDATKKSKPPVDLLRVLNIPKGDYDIPTLKSSNRYIPYGTDKYRGKRYIYVEGDTDEDKYMFMSDTTDVTSSESEYEELDINEIYPYQSPKYKTLIEVVLEPSKRDIPSSDTPMNKFTDNEWNQLKHDFISQYLPNIQPNDYTSGNIPLNTQPNTLYFDKPEEKPFIMSIHDRNLYSGEEISYNMSTNSGENNLYSGQNNVYDGIDPTSDNRDSYSDKNGSISDIHHPYSGIDLINDALNGDYDIYDEILKRKENELFGTKHHTKHTNTYNVAKPARDDPITNQINLFHKWLDRHRDMCEKWDTNNKVDILNQLKEEWNKENNNNVDKTYNSDNKSSHNHVLNTDVSIQIDMDNPKTKNEITNMDTNPDKSTMDTILDDLEKYNEPYYYDFYEDDIIYHDVDVEKSSMDDIYVDHNNVTNNNMDVPTKMHIEMNIVNNKKEIFEEEYPISDIWNI</sequence>
<dbReference type="FunFam" id="1.10.1900.40:FF:000001">
    <property type="entry name" value="Erythrocyte membrane protein 1"/>
    <property type="match status" value="1"/>
</dbReference>
<dbReference type="EMBL" id="KI926043">
    <property type="protein sequence ID" value="ETW43602.1"/>
    <property type="molecule type" value="Genomic_DNA"/>
</dbReference>
<feature type="domain" description="Duffy-antigen binding" evidence="3">
    <location>
        <begin position="120"/>
        <end position="320"/>
    </location>
</feature>
<dbReference type="InterPro" id="IPR004258">
    <property type="entry name" value="DBL"/>
</dbReference>
<evidence type="ECO:0000313" key="8">
    <source>
        <dbReference type="Proteomes" id="UP000019114"/>
    </source>
</evidence>
<evidence type="ECO:0000313" key="7">
    <source>
        <dbReference type="EMBL" id="ETW43602.1"/>
    </source>
</evidence>
<feature type="compositionally biased region" description="Basic and acidic residues" evidence="1">
    <location>
        <begin position="781"/>
        <end position="790"/>
    </location>
</feature>
<protein>
    <recommendedName>
        <fullName evidence="9">Erythrocyte membrane protein 1</fullName>
    </recommendedName>
</protein>